<evidence type="ECO:0000313" key="2">
    <source>
        <dbReference type="Proteomes" id="UP000257016"/>
    </source>
</evidence>
<comment type="caution">
    <text evidence="1">The sequence shown here is derived from an EMBL/GenBank/DDBJ whole genome shotgun (WGS) entry which is preliminary data.</text>
</comment>
<organism evidence="1 2">
    <name type="scientific">Cupriavidus taiwanensis</name>
    <dbReference type="NCBI Taxonomy" id="164546"/>
    <lineage>
        <taxon>Bacteria</taxon>
        <taxon>Pseudomonadati</taxon>
        <taxon>Pseudomonadota</taxon>
        <taxon>Betaproteobacteria</taxon>
        <taxon>Burkholderiales</taxon>
        <taxon>Burkholderiaceae</taxon>
        <taxon>Cupriavidus</taxon>
    </lineage>
</organism>
<reference evidence="1 2" key="1">
    <citation type="submission" date="2018-01" db="EMBL/GenBank/DDBJ databases">
        <authorList>
            <person name="Clerissi C."/>
        </authorList>
    </citation>
    <scope>NUCLEOTIDE SEQUENCE [LARGE SCALE GENOMIC DNA]</scope>
    <source>
        <strain evidence="1">Cupriavidus taiwanensis LMG 19430</strain>
    </source>
</reference>
<sequence>MKARLPDFSFPWPQHAENRCKHRNVCGCITRKTCVEIGTHTTMPHFAMTDGIGELPKANCYPKAPLQNIPVCGQSGKKTVEVRIRPRAQQAIVQRD</sequence>
<protein>
    <submittedName>
        <fullName evidence="1">Uncharacterized protein</fullName>
    </submittedName>
</protein>
<dbReference type="AlphaFoldDB" id="A0A975ZVK7"/>
<accession>A0A975ZVK7</accession>
<dbReference type="Proteomes" id="UP000257016">
    <property type="component" value="Unassembled WGS sequence"/>
</dbReference>
<dbReference type="EMBL" id="OFSN01000001">
    <property type="protein sequence ID" value="SOY40295.1"/>
    <property type="molecule type" value="Genomic_DNA"/>
</dbReference>
<name>A0A975ZVK7_9BURK</name>
<proteinExistence type="predicted"/>
<gene>
    <name evidence="1" type="ORF">CBM2586_A10260</name>
</gene>
<evidence type="ECO:0000313" key="1">
    <source>
        <dbReference type="EMBL" id="SOY40295.1"/>
    </source>
</evidence>